<reference evidence="2 3" key="1">
    <citation type="submission" date="2018-08" db="EMBL/GenBank/DDBJ databases">
        <title>Isolation, diversity and antifungal activity of Actinobacteria from wheat.</title>
        <authorList>
            <person name="Han C."/>
        </authorList>
    </citation>
    <scope>NUCLEOTIDE SEQUENCE [LARGE SCALE GENOMIC DNA]</scope>
    <source>
        <strain evidence="2 3">NEAU-YY421</strain>
    </source>
</reference>
<keyword evidence="3" id="KW-1185">Reference proteome</keyword>
<dbReference type="EMBL" id="QUAK01000027">
    <property type="protein sequence ID" value="RFU87557.1"/>
    <property type="molecule type" value="Genomic_DNA"/>
</dbReference>
<dbReference type="OrthoDB" id="4201398at2"/>
<evidence type="ECO:0000313" key="2">
    <source>
        <dbReference type="EMBL" id="RFU87557.1"/>
    </source>
</evidence>
<gene>
    <name evidence="2" type="ORF">DY218_06255</name>
</gene>
<comment type="caution">
    <text evidence="2">The sequence shown here is derived from an EMBL/GenBank/DDBJ whole genome shotgun (WGS) entry which is preliminary data.</text>
</comment>
<name>A0A372MBA0_9ACTN</name>
<evidence type="ECO:0000313" key="3">
    <source>
        <dbReference type="Proteomes" id="UP000263094"/>
    </source>
</evidence>
<feature type="transmembrane region" description="Helical" evidence="1">
    <location>
        <begin position="125"/>
        <end position="145"/>
    </location>
</feature>
<protein>
    <recommendedName>
        <fullName evidence="4">DUF3267 domain-containing protein</fullName>
    </recommendedName>
</protein>
<organism evidence="2 3">
    <name type="scientific">Streptomyces triticagri</name>
    <dbReference type="NCBI Taxonomy" id="2293568"/>
    <lineage>
        <taxon>Bacteria</taxon>
        <taxon>Bacillati</taxon>
        <taxon>Actinomycetota</taxon>
        <taxon>Actinomycetes</taxon>
        <taxon>Kitasatosporales</taxon>
        <taxon>Streptomycetaceae</taxon>
        <taxon>Streptomyces</taxon>
    </lineage>
</organism>
<dbReference type="RefSeq" id="WP_128554899.1">
    <property type="nucleotide sequence ID" value="NZ_QUAK01000027.1"/>
</dbReference>
<sequence>MGAVASQVWPLLLFTGVLTGAALLWMIRSGDAVPAAMAWMLLAKPALLGLLVPFALHESAHVLVLRRIPTVTHIALERTGWRTSVVPAGTMTGRQTALVALAGPLVCVAVGAVLWLTSFDRALSWWYLAHLAFLLPVFGDGRALWFGSRQRLTHTPDAS</sequence>
<accession>A0A372MBA0</accession>
<feature type="transmembrane region" description="Helical" evidence="1">
    <location>
        <begin position="97"/>
        <end position="119"/>
    </location>
</feature>
<evidence type="ECO:0008006" key="4">
    <source>
        <dbReference type="Google" id="ProtNLM"/>
    </source>
</evidence>
<dbReference type="AlphaFoldDB" id="A0A372MBA0"/>
<keyword evidence="1" id="KW-1133">Transmembrane helix</keyword>
<dbReference type="Proteomes" id="UP000263094">
    <property type="component" value="Unassembled WGS sequence"/>
</dbReference>
<keyword evidence="1" id="KW-0472">Membrane</keyword>
<feature type="transmembrane region" description="Helical" evidence="1">
    <location>
        <begin position="7"/>
        <end position="27"/>
    </location>
</feature>
<feature type="transmembrane region" description="Helical" evidence="1">
    <location>
        <begin position="33"/>
        <end position="56"/>
    </location>
</feature>
<proteinExistence type="predicted"/>
<evidence type="ECO:0000256" key="1">
    <source>
        <dbReference type="SAM" id="Phobius"/>
    </source>
</evidence>
<keyword evidence="1" id="KW-0812">Transmembrane</keyword>